<proteinExistence type="predicted"/>
<feature type="compositionally biased region" description="Polar residues" evidence="1">
    <location>
        <begin position="20"/>
        <end position="29"/>
    </location>
</feature>
<name>A0ABQ7YES3_BRANA</name>
<evidence type="ECO:0000313" key="2">
    <source>
        <dbReference type="EMBL" id="KAH0866705.1"/>
    </source>
</evidence>
<organism evidence="2 3">
    <name type="scientific">Brassica napus</name>
    <name type="common">Rape</name>
    <dbReference type="NCBI Taxonomy" id="3708"/>
    <lineage>
        <taxon>Eukaryota</taxon>
        <taxon>Viridiplantae</taxon>
        <taxon>Streptophyta</taxon>
        <taxon>Embryophyta</taxon>
        <taxon>Tracheophyta</taxon>
        <taxon>Spermatophyta</taxon>
        <taxon>Magnoliopsida</taxon>
        <taxon>eudicotyledons</taxon>
        <taxon>Gunneridae</taxon>
        <taxon>Pentapetalae</taxon>
        <taxon>rosids</taxon>
        <taxon>malvids</taxon>
        <taxon>Brassicales</taxon>
        <taxon>Brassicaceae</taxon>
        <taxon>Brassiceae</taxon>
        <taxon>Brassica</taxon>
    </lineage>
</organism>
<accession>A0ABQ7YES3</accession>
<dbReference type="Proteomes" id="UP000824890">
    <property type="component" value="Unassembled WGS sequence"/>
</dbReference>
<feature type="non-terminal residue" evidence="2">
    <location>
        <position position="1"/>
    </location>
</feature>
<comment type="caution">
    <text evidence="2">The sequence shown here is derived from an EMBL/GenBank/DDBJ whole genome shotgun (WGS) entry which is preliminary data.</text>
</comment>
<feature type="compositionally biased region" description="Basic and acidic residues" evidence="1">
    <location>
        <begin position="107"/>
        <end position="118"/>
    </location>
</feature>
<dbReference type="EMBL" id="JAGKQM010000018">
    <property type="protein sequence ID" value="KAH0866705.1"/>
    <property type="molecule type" value="Genomic_DNA"/>
</dbReference>
<sequence>IQDLQPAVGRSRCLTRFTLRGTSNKQTEQAVIRQGRDDRSDSPNMSGGSGGSGGSGQGSHQAGLEEEQTAAVQEVEEGATMTLRLEKSPLTPWKKERGGRKKSFSPEGERPDRRRQMN</sequence>
<protein>
    <submittedName>
        <fullName evidence="2">Uncharacterized protein</fullName>
    </submittedName>
</protein>
<feature type="region of interest" description="Disordered" evidence="1">
    <location>
        <begin position="19"/>
        <end position="118"/>
    </location>
</feature>
<keyword evidence="3" id="KW-1185">Reference proteome</keyword>
<feature type="non-terminal residue" evidence="2">
    <location>
        <position position="118"/>
    </location>
</feature>
<evidence type="ECO:0000256" key="1">
    <source>
        <dbReference type="SAM" id="MobiDB-lite"/>
    </source>
</evidence>
<feature type="compositionally biased region" description="Gly residues" evidence="1">
    <location>
        <begin position="47"/>
        <end position="57"/>
    </location>
</feature>
<gene>
    <name evidence="2" type="ORF">HID58_083916</name>
</gene>
<evidence type="ECO:0000313" key="3">
    <source>
        <dbReference type="Proteomes" id="UP000824890"/>
    </source>
</evidence>
<reference evidence="2 3" key="1">
    <citation type="submission" date="2021-05" db="EMBL/GenBank/DDBJ databases">
        <title>Genome Assembly of Synthetic Allotetraploid Brassica napus Reveals Homoeologous Exchanges between Subgenomes.</title>
        <authorList>
            <person name="Davis J.T."/>
        </authorList>
    </citation>
    <scope>NUCLEOTIDE SEQUENCE [LARGE SCALE GENOMIC DNA]</scope>
    <source>
        <strain evidence="3">cv. Da-Ae</strain>
        <tissue evidence="2">Seedling</tissue>
    </source>
</reference>